<organism evidence="2 3">
    <name type="scientific">Siccirubricoccus deserti</name>
    <dbReference type="NCBI Taxonomy" id="2013562"/>
    <lineage>
        <taxon>Bacteria</taxon>
        <taxon>Pseudomonadati</taxon>
        <taxon>Pseudomonadota</taxon>
        <taxon>Alphaproteobacteria</taxon>
        <taxon>Acetobacterales</taxon>
        <taxon>Roseomonadaceae</taxon>
        <taxon>Siccirubricoccus</taxon>
    </lineage>
</organism>
<dbReference type="EMBL" id="JACOMF010000025">
    <property type="protein sequence ID" value="MBC4017225.1"/>
    <property type="molecule type" value="Genomic_DNA"/>
</dbReference>
<sequence length="328" mass="34299">MPTRRALGLLAPAVLATPRRVAAQAETWPDRPVRVVVPFGPGGAIDILIRIMAPHFPARGNGQPLVVENRGGAGGTIGAALAAQARPDGYTLLMAEQASAVLAHELYRNLAYDPRTAFTPIIFLAELPMVLVVRANQPASSLAELLAQARETPGRLSYSTVGVGHISHLTAELLASRAGEGTRLLSVIYRSGAEMVAAVARGEIDFTITSLSSAAGFLQAGSIRAMAVSTPQPLASMPEVPPMAASFPGVVASLWYGLVGPAGMPAPVVTRANAACNAILALPEVRDALQRQQGAKILGGTAEQFARHLITERERWTPVLHAAGVKAE</sequence>
<dbReference type="Gene3D" id="3.40.190.150">
    <property type="entry name" value="Bordetella uptake gene, domain 1"/>
    <property type="match status" value="1"/>
</dbReference>
<dbReference type="PANTHER" id="PTHR42928:SF5">
    <property type="entry name" value="BLR1237 PROTEIN"/>
    <property type="match status" value="1"/>
</dbReference>
<dbReference type="Proteomes" id="UP000600101">
    <property type="component" value="Unassembled WGS sequence"/>
</dbReference>
<evidence type="ECO:0000313" key="3">
    <source>
        <dbReference type="Proteomes" id="UP000600101"/>
    </source>
</evidence>
<dbReference type="PANTHER" id="PTHR42928">
    <property type="entry name" value="TRICARBOXYLATE-BINDING PROTEIN"/>
    <property type="match status" value="1"/>
</dbReference>
<protein>
    <submittedName>
        <fullName evidence="2">Tripartite tricarboxylate transporter substrate binding protein</fullName>
    </submittedName>
</protein>
<dbReference type="SUPFAM" id="SSF53850">
    <property type="entry name" value="Periplasmic binding protein-like II"/>
    <property type="match status" value="1"/>
</dbReference>
<accession>A0A9X0R0D5</accession>
<dbReference type="InterPro" id="IPR005064">
    <property type="entry name" value="BUG"/>
</dbReference>
<evidence type="ECO:0000256" key="1">
    <source>
        <dbReference type="ARBA" id="ARBA00006987"/>
    </source>
</evidence>
<name>A0A9X0R0D5_9PROT</name>
<proteinExistence type="inferred from homology"/>
<reference evidence="2" key="1">
    <citation type="submission" date="2020-08" db="EMBL/GenBank/DDBJ databases">
        <authorList>
            <person name="Hu Y."/>
            <person name="Nguyen S.V."/>
            <person name="Li F."/>
            <person name="Fanning S."/>
        </authorList>
    </citation>
    <scope>NUCLEOTIDE SEQUENCE</scope>
    <source>
        <strain evidence="2">SYSU D8009</strain>
    </source>
</reference>
<gene>
    <name evidence="2" type="ORF">H7965_18105</name>
</gene>
<dbReference type="Pfam" id="PF03401">
    <property type="entry name" value="TctC"/>
    <property type="match status" value="1"/>
</dbReference>
<keyword evidence="3" id="KW-1185">Reference proteome</keyword>
<comment type="similarity">
    <text evidence="1">Belongs to the UPF0065 (bug) family.</text>
</comment>
<dbReference type="Gene3D" id="3.40.190.10">
    <property type="entry name" value="Periplasmic binding protein-like II"/>
    <property type="match status" value="1"/>
</dbReference>
<dbReference type="InterPro" id="IPR042100">
    <property type="entry name" value="Bug_dom1"/>
</dbReference>
<dbReference type="AlphaFoldDB" id="A0A9X0R0D5"/>
<dbReference type="RefSeq" id="WP_186771989.1">
    <property type="nucleotide sequence ID" value="NZ_JACOMF010000025.1"/>
</dbReference>
<comment type="caution">
    <text evidence="2">The sequence shown here is derived from an EMBL/GenBank/DDBJ whole genome shotgun (WGS) entry which is preliminary data.</text>
</comment>
<evidence type="ECO:0000313" key="2">
    <source>
        <dbReference type="EMBL" id="MBC4017225.1"/>
    </source>
</evidence>
<dbReference type="PIRSF" id="PIRSF017082">
    <property type="entry name" value="YflP"/>
    <property type="match status" value="1"/>
</dbReference>